<protein>
    <submittedName>
        <fullName evidence="2">SH3 domain-containing protein</fullName>
    </submittedName>
</protein>
<proteinExistence type="predicted"/>
<accession>A0AC34PW85</accession>
<evidence type="ECO:0000313" key="2">
    <source>
        <dbReference type="WBParaSite" id="JU765_v2.g10553.t1"/>
    </source>
</evidence>
<organism evidence="1 2">
    <name type="scientific">Panagrolaimus sp. JU765</name>
    <dbReference type="NCBI Taxonomy" id="591449"/>
    <lineage>
        <taxon>Eukaryota</taxon>
        <taxon>Metazoa</taxon>
        <taxon>Ecdysozoa</taxon>
        <taxon>Nematoda</taxon>
        <taxon>Chromadorea</taxon>
        <taxon>Rhabditida</taxon>
        <taxon>Tylenchina</taxon>
        <taxon>Panagrolaimomorpha</taxon>
        <taxon>Panagrolaimoidea</taxon>
        <taxon>Panagrolaimidae</taxon>
        <taxon>Panagrolaimus</taxon>
    </lineage>
</organism>
<evidence type="ECO:0000313" key="1">
    <source>
        <dbReference type="Proteomes" id="UP000887576"/>
    </source>
</evidence>
<dbReference type="WBParaSite" id="JU765_v2.g10553.t1">
    <property type="protein sequence ID" value="JU765_v2.g10553.t1"/>
    <property type="gene ID" value="JU765_v2.g10553"/>
</dbReference>
<reference evidence="2" key="1">
    <citation type="submission" date="2022-11" db="UniProtKB">
        <authorList>
            <consortium name="WormBaseParasite"/>
        </authorList>
    </citation>
    <scope>IDENTIFICATION</scope>
</reference>
<name>A0AC34PW85_9BILA</name>
<sequence length="487" mass="53732">MFKPDKPLPPPPSAKSRNESLAAHMPSYRSRPAPSANDSSGFSFSNTKSLFESLNKPQVRSVVVNVAKNPTVQRATIAAAKDERVQSFAIRAAKDPEIRQTASNYVQSPAGRGTIREMAKEFESKPLMGFAPPSPNAPSQPTTNWNNQSSLTPQREQLYPSLTGDSSWNKSSRFSNDFSHSQNRPRSTEPDPSFNALVDELFPIQPKKQAPARPPPPKLGSKSVTNLSAISNSAHSFEPTILDPHGVAKYPYKTDKHDELNCEPGDTILLKREVDDQWIFGTNTKTGRSGIVPINFLHIKIPLVPTASRESNIVPSWDASPETPTFYGGNNVSSMSHSTSAYTGFMSSGRHIARALYDYESNVEGDLCFRAGEIIYITERVDDEWLKGECNFKTGIFPVNYVDIPNLDSIPKKGKTGNPLADSFSKLSFKPKFVTALYNYCSGIPEDLVFETGDVIQILEEVNGEWIKGSLDGRVGLVPLTYVERNE</sequence>
<dbReference type="Proteomes" id="UP000887576">
    <property type="component" value="Unplaced"/>
</dbReference>